<evidence type="ECO:0000256" key="1">
    <source>
        <dbReference type="SAM" id="MobiDB-lite"/>
    </source>
</evidence>
<organism evidence="2 3">
    <name type="scientific">Blyttiomyces helicus</name>
    <dbReference type="NCBI Taxonomy" id="388810"/>
    <lineage>
        <taxon>Eukaryota</taxon>
        <taxon>Fungi</taxon>
        <taxon>Fungi incertae sedis</taxon>
        <taxon>Chytridiomycota</taxon>
        <taxon>Chytridiomycota incertae sedis</taxon>
        <taxon>Chytridiomycetes</taxon>
        <taxon>Chytridiomycetes incertae sedis</taxon>
        <taxon>Blyttiomyces</taxon>
    </lineage>
</organism>
<dbReference type="EMBL" id="ML001956">
    <property type="protein sequence ID" value="RKO82886.1"/>
    <property type="molecule type" value="Genomic_DNA"/>
</dbReference>
<feature type="compositionally biased region" description="Pro residues" evidence="1">
    <location>
        <begin position="163"/>
        <end position="176"/>
    </location>
</feature>
<dbReference type="GO" id="GO:0033897">
    <property type="term" value="F:ribonuclease T2 activity"/>
    <property type="evidence" value="ECO:0007669"/>
    <property type="project" value="InterPro"/>
</dbReference>
<evidence type="ECO:0000313" key="2">
    <source>
        <dbReference type="EMBL" id="RKO82886.1"/>
    </source>
</evidence>
<dbReference type="Proteomes" id="UP000269721">
    <property type="component" value="Unassembled WGS sequence"/>
</dbReference>
<proteinExistence type="predicted"/>
<sequence length="234" mass="25832">MAASVSVVSCFAVFSEGQDLAVYFTAALHLLETYNITSTLAAHDVTPSLPNATGLTLSALDTALDARWPRIRAKWICVGNVLVEVRVALIGAGGGLVANPVSAGWYSEFVDASTVWKKTTVPSKTIKAVRYEEMVDFIRQYEDKFEKWEKRRDRREKAMAQWVPPPPPPPPSPPLPINDEEMDNLLENVLTAAYEDHQRRQAAGGGRESRKRRRTSGGDDLAAEDIGEDYGSKK</sequence>
<name>A0A4P9VYL6_9FUNG</name>
<dbReference type="GO" id="GO:0003723">
    <property type="term" value="F:RNA binding"/>
    <property type="evidence" value="ECO:0007669"/>
    <property type="project" value="InterPro"/>
</dbReference>
<evidence type="ECO:0000313" key="3">
    <source>
        <dbReference type="Proteomes" id="UP000269721"/>
    </source>
</evidence>
<dbReference type="Gene3D" id="3.90.730.10">
    <property type="entry name" value="Ribonuclease T2-like"/>
    <property type="match status" value="1"/>
</dbReference>
<gene>
    <name evidence="2" type="ORF">BDK51DRAFT_43650</name>
</gene>
<feature type="region of interest" description="Disordered" evidence="1">
    <location>
        <begin position="156"/>
        <end position="234"/>
    </location>
</feature>
<dbReference type="SUPFAM" id="SSF55895">
    <property type="entry name" value="Ribonuclease Rh-like"/>
    <property type="match status" value="1"/>
</dbReference>
<dbReference type="AlphaFoldDB" id="A0A4P9VYL6"/>
<keyword evidence="3" id="KW-1185">Reference proteome</keyword>
<protein>
    <submittedName>
        <fullName evidence="2">Uncharacterized protein</fullName>
    </submittedName>
</protein>
<accession>A0A4P9VYL6</accession>
<reference evidence="3" key="1">
    <citation type="journal article" date="2018" name="Nat. Microbiol.">
        <title>Leveraging single-cell genomics to expand the fungal tree of life.</title>
        <authorList>
            <person name="Ahrendt S.R."/>
            <person name="Quandt C.A."/>
            <person name="Ciobanu D."/>
            <person name="Clum A."/>
            <person name="Salamov A."/>
            <person name="Andreopoulos B."/>
            <person name="Cheng J.F."/>
            <person name="Woyke T."/>
            <person name="Pelin A."/>
            <person name="Henrissat B."/>
            <person name="Reynolds N.K."/>
            <person name="Benny G.L."/>
            <person name="Smith M.E."/>
            <person name="James T.Y."/>
            <person name="Grigoriev I.V."/>
        </authorList>
    </citation>
    <scope>NUCLEOTIDE SEQUENCE [LARGE SCALE GENOMIC DNA]</scope>
</reference>
<dbReference type="InterPro" id="IPR036430">
    <property type="entry name" value="RNase_T2-like_sf"/>
</dbReference>